<reference evidence="1 2" key="1">
    <citation type="submission" date="2015-05" db="EMBL/GenBank/DDBJ databases">
        <authorList>
            <person name="Wang D.B."/>
            <person name="Wang M."/>
        </authorList>
    </citation>
    <scope>NUCLEOTIDE SEQUENCE [LARGE SCALE GENOMIC DNA]</scope>
    <source>
        <strain evidence="1">VL1</strain>
    </source>
</reference>
<accession>A0A0G4MJC5</accession>
<protein>
    <submittedName>
        <fullName evidence="1">Uncharacterized protein</fullName>
    </submittedName>
</protein>
<sequence length="18" mass="1784">PCWLQPQALLSGGGGNSV</sequence>
<keyword evidence="2" id="KW-1185">Reference proteome</keyword>
<dbReference type="Proteomes" id="UP000044602">
    <property type="component" value="Unassembled WGS sequence"/>
</dbReference>
<dbReference type="EMBL" id="CVQH01022964">
    <property type="protein sequence ID" value="CRK34274.1"/>
    <property type="molecule type" value="Genomic_DNA"/>
</dbReference>
<evidence type="ECO:0000313" key="2">
    <source>
        <dbReference type="Proteomes" id="UP000044602"/>
    </source>
</evidence>
<organism evidence="1 2">
    <name type="scientific">Verticillium longisporum</name>
    <name type="common">Verticillium dahliae var. longisporum</name>
    <dbReference type="NCBI Taxonomy" id="100787"/>
    <lineage>
        <taxon>Eukaryota</taxon>
        <taxon>Fungi</taxon>
        <taxon>Dikarya</taxon>
        <taxon>Ascomycota</taxon>
        <taxon>Pezizomycotina</taxon>
        <taxon>Sordariomycetes</taxon>
        <taxon>Hypocreomycetidae</taxon>
        <taxon>Glomerellales</taxon>
        <taxon>Plectosphaerellaceae</taxon>
        <taxon>Verticillium</taxon>
    </lineage>
</organism>
<name>A0A0G4MJC5_VERLO</name>
<feature type="non-terminal residue" evidence="1">
    <location>
        <position position="1"/>
    </location>
</feature>
<gene>
    <name evidence="1" type="ORF">BN1708_019473</name>
</gene>
<proteinExistence type="predicted"/>
<dbReference type="AlphaFoldDB" id="A0A0G4MJC5"/>
<evidence type="ECO:0000313" key="1">
    <source>
        <dbReference type="EMBL" id="CRK34274.1"/>
    </source>
</evidence>